<dbReference type="SUPFAM" id="SSF53098">
    <property type="entry name" value="Ribonuclease H-like"/>
    <property type="match status" value="1"/>
</dbReference>
<dbReference type="RefSeq" id="WP_162639813.1">
    <property type="nucleotide sequence ID" value="NZ_CP048286.1"/>
</dbReference>
<reference evidence="1 2" key="1">
    <citation type="submission" date="2020-02" db="EMBL/GenBank/DDBJ databases">
        <title>Paenibacillus sp. nov., isolated from rhizosphere soil of tomato.</title>
        <authorList>
            <person name="Weon H.-Y."/>
            <person name="Lee S.A."/>
        </authorList>
    </citation>
    <scope>NUCLEOTIDE SEQUENCE [LARGE SCALE GENOMIC DNA]</scope>
    <source>
        <strain evidence="1 2">14171R-81</strain>
    </source>
</reference>
<evidence type="ECO:0000313" key="1">
    <source>
        <dbReference type="EMBL" id="QHW31004.1"/>
    </source>
</evidence>
<organism evidence="1 2">
    <name type="scientific">Paenibacillus rhizovicinus</name>
    <dbReference type="NCBI Taxonomy" id="2704463"/>
    <lineage>
        <taxon>Bacteria</taxon>
        <taxon>Bacillati</taxon>
        <taxon>Bacillota</taxon>
        <taxon>Bacilli</taxon>
        <taxon>Bacillales</taxon>
        <taxon>Paenibacillaceae</taxon>
        <taxon>Paenibacillus</taxon>
    </lineage>
</organism>
<gene>
    <name evidence="1" type="ORF">GZH47_09165</name>
</gene>
<dbReference type="InterPro" id="IPR012337">
    <property type="entry name" value="RNaseH-like_sf"/>
</dbReference>
<protein>
    <submittedName>
        <fullName evidence="1">Uncharacterized protein</fullName>
    </submittedName>
</protein>
<dbReference type="EMBL" id="CP048286">
    <property type="protein sequence ID" value="QHW31004.1"/>
    <property type="molecule type" value="Genomic_DNA"/>
</dbReference>
<proteinExistence type="predicted"/>
<keyword evidence="2" id="KW-1185">Reference proteome</keyword>
<name>A0A6C0NXN3_9BACL</name>
<dbReference type="Proteomes" id="UP000479114">
    <property type="component" value="Chromosome"/>
</dbReference>
<sequence>MDLEFESRRHFIYELGFVSYANKMLKTRYSTYVYDEQIESWTGDKIGKAAVARIKASGVPIDRAAGSLLAECKRLSINTVYTWGSQDKRELEIVLGGSSILGSMDFVDYRDEFKRFMGEAGANALSLKAAFQLCYPNHPYQVALHRAAYDAYVLAQIVYFVRTFPASVYRTEDR</sequence>
<dbReference type="KEGG" id="prz:GZH47_09165"/>
<dbReference type="AlphaFoldDB" id="A0A6C0NXN3"/>
<accession>A0A6C0NXN3</accession>
<evidence type="ECO:0000313" key="2">
    <source>
        <dbReference type="Proteomes" id="UP000479114"/>
    </source>
</evidence>